<comment type="caution">
    <text evidence="2">The sequence shown here is derived from an EMBL/GenBank/DDBJ whole genome shotgun (WGS) entry which is preliminary data.</text>
</comment>
<dbReference type="Pfam" id="PF10536">
    <property type="entry name" value="PMD"/>
    <property type="match status" value="1"/>
</dbReference>
<name>A0AAV9A2C7_ACOGR</name>
<organism evidence="2 3">
    <name type="scientific">Acorus gramineus</name>
    <name type="common">Dwarf sweet flag</name>
    <dbReference type="NCBI Taxonomy" id="55184"/>
    <lineage>
        <taxon>Eukaryota</taxon>
        <taxon>Viridiplantae</taxon>
        <taxon>Streptophyta</taxon>
        <taxon>Embryophyta</taxon>
        <taxon>Tracheophyta</taxon>
        <taxon>Spermatophyta</taxon>
        <taxon>Magnoliopsida</taxon>
        <taxon>Liliopsida</taxon>
        <taxon>Acoraceae</taxon>
        <taxon>Acorus</taxon>
    </lineage>
</organism>
<proteinExistence type="predicted"/>
<dbReference type="EMBL" id="JAUJYN010000020">
    <property type="protein sequence ID" value="KAK1258301.1"/>
    <property type="molecule type" value="Genomic_DNA"/>
</dbReference>
<evidence type="ECO:0000313" key="2">
    <source>
        <dbReference type="EMBL" id="KAK1258301.1"/>
    </source>
</evidence>
<dbReference type="GO" id="GO:0010073">
    <property type="term" value="P:meristem maintenance"/>
    <property type="evidence" value="ECO:0007669"/>
    <property type="project" value="InterPro"/>
</dbReference>
<feature type="domain" description="Aminotransferase-like plant mobile" evidence="1">
    <location>
        <begin position="267"/>
        <end position="451"/>
    </location>
</feature>
<gene>
    <name evidence="2" type="ORF">QJS04_geneDACA010445</name>
</gene>
<dbReference type="AlphaFoldDB" id="A0AAV9A2C7"/>
<dbReference type="PANTHER" id="PTHR46033:SF8">
    <property type="entry name" value="PROTEIN MAINTENANCE OF MERISTEMS-LIKE"/>
    <property type="match status" value="1"/>
</dbReference>
<dbReference type="InterPro" id="IPR044824">
    <property type="entry name" value="MAIN-like"/>
</dbReference>
<dbReference type="PANTHER" id="PTHR46033">
    <property type="entry name" value="PROTEIN MAIN-LIKE 2"/>
    <property type="match status" value="1"/>
</dbReference>
<sequence length="453" mass="53223">MQTIHHNMRISPIEIVDRIRVDYHYNISYTKAHRAKWKAMERIFGNWEQSYEQLLFFLDALRRTNLGTILLEEDSQIAWQHQFCMRHLIDNFKKKYKSKELSDMVWRAATIKCTSQLAKEMRKILTVNPAAREWVDQVPPQMWALCYDGGYRYGIMTTNKYEKYAECQSNVPMLFHYPCAHVKAACGYARIAPGMYVSECFYADSFRGTYAPVFHAVDDASRWPAPIENDPIFVPPQIKRPAGRPKSVRRRMHMDNNDDLPKNKCSKYFDEAGRYSWGSAALAHLYRALSRGCLINQRETAGFFSLLQIWSWERLHVGRPSLPSIKFGLGDRPLGARWAVKKHFDESPSHVLMYCRAQLDYQHETQILWMPYVDRYQEVPPTCMANFNLWTVRVPLICFDIVEMHYPDRVVGQFGCEQTIPVDVERINRGNRSGRQKVNWVVLHKDYIDRWNA</sequence>
<reference evidence="2" key="1">
    <citation type="journal article" date="2023" name="Nat. Commun.">
        <title>Diploid and tetraploid genomes of Acorus and the evolution of monocots.</title>
        <authorList>
            <person name="Ma L."/>
            <person name="Liu K.W."/>
            <person name="Li Z."/>
            <person name="Hsiao Y.Y."/>
            <person name="Qi Y."/>
            <person name="Fu T."/>
            <person name="Tang G.D."/>
            <person name="Zhang D."/>
            <person name="Sun W.H."/>
            <person name="Liu D.K."/>
            <person name="Li Y."/>
            <person name="Chen G.Z."/>
            <person name="Liu X.D."/>
            <person name="Liao X.Y."/>
            <person name="Jiang Y.T."/>
            <person name="Yu X."/>
            <person name="Hao Y."/>
            <person name="Huang J."/>
            <person name="Zhao X.W."/>
            <person name="Ke S."/>
            <person name="Chen Y.Y."/>
            <person name="Wu W.L."/>
            <person name="Hsu J.L."/>
            <person name="Lin Y.F."/>
            <person name="Huang M.D."/>
            <person name="Li C.Y."/>
            <person name="Huang L."/>
            <person name="Wang Z.W."/>
            <person name="Zhao X."/>
            <person name="Zhong W.Y."/>
            <person name="Peng D.H."/>
            <person name="Ahmad S."/>
            <person name="Lan S."/>
            <person name="Zhang J.S."/>
            <person name="Tsai W.C."/>
            <person name="Van de Peer Y."/>
            <person name="Liu Z.J."/>
        </authorList>
    </citation>
    <scope>NUCLEOTIDE SEQUENCE</scope>
    <source>
        <strain evidence="2">SCP</strain>
    </source>
</reference>
<reference evidence="2" key="2">
    <citation type="submission" date="2023-06" db="EMBL/GenBank/DDBJ databases">
        <authorList>
            <person name="Ma L."/>
            <person name="Liu K.-W."/>
            <person name="Li Z."/>
            <person name="Hsiao Y.-Y."/>
            <person name="Qi Y."/>
            <person name="Fu T."/>
            <person name="Tang G."/>
            <person name="Zhang D."/>
            <person name="Sun W.-H."/>
            <person name="Liu D.-K."/>
            <person name="Li Y."/>
            <person name="Chen G.-Z."/>
            <person name="Liu X.-D."/>
            <person name="Liao X.-Y."/>
            <person name="Jiang Y.-T."/>
            <person name="Yu X."/>
            <person name="Hao Y."/>
            <person name="Huang J."/>
            <person name="Zhao X.-W."/>
            <person name="Ke S."/>
            <person name="Chen Y.-Y."/>
            <person name="Wu W.-L."/>
            <person name="Hsu J.-L."/>
            <person name="Lin Y.-F."/>
            <person name="Huang M.-D."/>
            <person name="Li C.-Y."/>
            <person name="Huang L."/>
            <person name="Wang Z.-W."/>
            <person name="Zhao X."/>
            <person name="Zhong W.-Y."/>
            <person name="Peng D.-H."/>
            <person name="Ahmad S."/>
            <person name="Lan S."/>
            <person name="Zhang J.-S."/>
            <person name="Tsai W.-C."/>
            <person name="Van De Peer Y."/>
            <person name="Liu Z.-J."/>
        </authorList>
    </citation>
    <scope>NUCLEOTIDE SEQUENCE</scope>
    <source>
        <strain evidence="2">SCP</strain>
        <tissue evidence="2">Leaves</tissue>
    </source>
</reference>
<dbReference type="Proteomes" id="UP001179952">
    <property type="component" value="Unassembled WGS sequence"/>
</dbReference>
<keyword evidence="3" id="KW-1185">Reference proteome</keyword>
<protein>
    <recommendedName>
        <fullName evidence="1">Aminotransferase-like plant mobile domain-containing protein</fullName>
    </recommendedName>
</protein>
<accession>A0AAV9A2C7</accession>
<dbReference type="InterPro" id="IPR019557">
    <property type="entry name" value="AminoTfrase-like_pln_mobile"/>
</dbReference>
<evidence type="ECO:0000259" key="1">
    <source>
        <dbReference type="Pfam" id="PF10536"/>
    </source>
</evidence>
<evidence type="ECO:0000313" key="3">
    <source>
        <dbReference type="Proteomes" id="UP001179952"/>
    </source>
</evidence>